<dbReference type="RefSeq" id="WP_196147230.1">
    <property type="nucleotide sequence ID" value="NZ_JADMLG010000001.1"/>
</dbReference>
<evidence type="ECO:0000313" key="4">
    <source>
        <dbReference type="Proteomes" id="UP000655751"/>
    </source>
</evidence>
<proteinExistence type="predicted"/>
<keyword evidence="1" id="KW-1133">Transmembrane helix</keyword>
<keyword evidence="1" id="KW-0812">Transmembrane</keyword>
<dbReference type="Proteomes" id="UP000655751">
    <property type="component" value="Unassembled WGS sequence"/>
</dbReference>
<dbReference type="AlphaFoldDB" id="A0A931I4T8"/>
<feature type="domain" description="Low molecular weight protein antigen 6 PH" evidence="2">
    <location>
        <begin position="85"/>
        <end position="154"/>
    </location>
</feature>
<evidence type="ECO:0000313" key="3">
    <source>
        <dbReference type="EMBL" id="MBH0774882.1"/>
    </source>
</evidence>
<feature type="transmembrane region" description="Helical" evidence="1">
    <location>
        <begin position="30"/>
        <end position="51"/>
    </location>
</feature>
<sequence>MPVVRIWRRNPAPDTGATSDWEFEVRPRRAVVTAWIVAVVLLVTFGVGGIWLRSGSTGVNFRVVDQVAMVAIGVLLAGGVLMLTRPRVRAGERGVSVRNVLGDSDFDWKDIRGVSFPDRKSWARLELVNDDYVPMLAIRSNDREHAAQAMDRLRALGARYAVAEPNGDEHPEGPRG</sequence>
<dbReference type="Pfam" id="PF10756">
    <property type="entry name" value="bPH_6"/>
    <property type="match status" value="1"/>
</dbReference>
<gene>
    <name evidence="3" type="ORF">IT779_01105</name>
</gene>
<organism evidence="3 4">
    <name type="scientific">Nocardia bovistercoris</name>
    <dbReference type="NCBI Taxonomy" id="2785916"/>
    <lineage>
        <taxon>Bacteria</taxon>
        <taxon>Bacillati</taxon>
        <taxon>Actinomycetota</taxon>
        <taxon>Actinomycetes</taxon>
        <taxon>Mycobacteriales</taxon>
        <taxon>Nocardiaceae</taxon>
        <taxon>Nocardia</taxon>
    </lineage>
</organism>
<name>A0A931I4T8_9NOCA</name>
<feature type="transmembrane region" description="Helical" evidence="1">
    <location>
        <begin position="63"/>
        <end position="83"/>
    </location>
</feature>
<dbReference type="PROSITE" id="PS50890">
    <property type="entry name" value="PUA"/>
    <property type="match status" value="1"/>
</dbReference>
<comment type="caution">
    <text evidence="3">The sequence shown here is derived from an EMBL/GenBank/DDBJ whole genome shotgun (WGS) entry which is preliminary data.</text>
</comment>
<keyword evidence="1" id="KW-0472">Membrane</keyword>
<keyword evidence="4" id="KW-1185">Reference proteome</keyword>
<evidence type="ECO:0000259" key="2">
    <source>
        <dbReference type="Pfam" id="PF10756"/>
    </source>
</evidence>
<dbReference type="EMBL" id="JADMLG010000001">
    <property type="protein sequence ID" value="MBH0774882.1"/>
    <property type="molecule type" value="Genomic_DNA"/>
</dbReference>
<protein>
    <submittedName>
        <fullName evidence="3">PH domain-containing protein</fullName>
    </submittedName>
</protein>
<evidence type="ECO:0000256" key="1">
    <source>
        <dbReference type="SAM" id="Phobius"/>
    </source>
</evidence>
<dbReference type="InterPro" id="IPR019692">
    <property type="entry name" value="CFP-6_PH"/>
</dbReference>
<reference evidence="3" key="1">
    <citation type="submission" date="2020-11" db="EMBL/GenBank/DDBJ databases">
        <title>Nocardia NEAU-351.nov., a novel actinomycete isolated from the cow dung.</title>
        <authorList>
            <person name="Zhang X."/>
        </authorList>
    </citation>
    <scope>NUCLEOTIDE SEQUENCE</scope>
    <source>
        <strain evidence="3">NEAU-351</strain>
    </source>
</reference>
<accession>A0A931I4T8</accession>